<evidence type="ECO:0000313" key="2">
    <source>
        <dbReference type="Proteomes" id="UP001195483"/>
    </source>
</evidence>
<protein>
    <submittedName>
        <fullName evidence="1">Uncharacterized protein</fullName>
    </submittedName>
</protein>
<feature type="non-terminal residue" evidence="1">
    <location>
        <position position="1"/>
    </location>
</feature>
<name>A0AAE0T1D1_9BIVA</name>
<proteinExistence type="predicted"/>
<gene>
    <name evidence="1" type="ORF">CHS0354_031411</name>
</gene>
<organism evidence="1 2">
    <name type="scientific">Potamilus streckersoni</name>
    <dbReference type="NCBI Taxonomy" id="2493646"/>
    <lineage>
        <taxon>Eukaryota</taxon>
        <taxon>Metazoa</taxon>
        <taxon>Spiralia</taxon>
        <taxon>Lophotrochozoa</taxon>
        <taxon>Mollusca</taxon>
        <taxon>Bivalvia</taxon>
        <taxon>Autobranchia</taxon>
        <taxon>Heteroconchia</taxon>
        <taxon>Palaeoheterodonta</taxon>
        <taxon>Unionida</taxon>
        <taxon>Unionoidea</taxon>
        <taxon>Unionidae</taxon>
        <taxon>Ambleminae</taxon>
        <taxon>Lampsilini</taxon>
        <taxon>Potamilus</taxon>
    </lineage>
</organism>
<dbReference type="AlphaFoldDB" id="A0AAE0T1D1"/>
<sequence>VTERHKEGKGHIKTFLARMLRPLSAIGPHSAKMSRPLKKTFCKKVKFLEYKYRNGNSLFRRIQETKTENFIVVNDCIASHFDTEKIYMRYGHDELEIFNFTQRSKSQQKQQ</sequence>
<reference evidence="1" key="2">
    <citation type="journal article" date="2021" name="Genome Biol. Evol.">
        <title>Developing a high-quality reference genome for a parasitic bivalve with doubly uniparental inheritance (Bivalvia: Unionida).</title>
        <authorList>
            <person name="Smith C.H."/>
        </authorList>
    </citation>
    <scope>NUCLEOTIDE SEQUENCE</scope>
    <source>
        <strain evidence="1">CHS0354</strain>
        <tissue evidence="1">Mantle</tissue>
    </source>
</reference>
<keyword evidence="2" id="KW-1185">Reference proteome</keyword>
<dbReference type="EMBL" id="JAEAOA010001880">
    <property type="protein sequence ID" value="KAK3601926.1"/>
    <property type="molecule type" value="Genomic_DNA"/>
</dbReference>
<comment type="caution">
    <text evidence="1">The sequence shown here is derived from an EMBL/GenBank/DDBJ whole genome shotgun (WGS) entry which is preliminary data.</text>
</comment>
<accession>A0AAE0T1D1</accession>
<evidence type="ECO:0000313" key="1">
    <source>
        <dbReference type="EMBL" id="KAK3601926.1"/>
    </source>
</evidence>
<reference evidence="1" key="3">
    <citation type="submission" date="2023-05" db="EMBL/GenBank/DDBJ databases">
        <authorList>
            <person name="Smith C.H."/>
        </authorList>
    </citation>
    <scope>NUCLEOTIDE SEQUENCE</scope>
    <source>
        <strain evidence="1">CHS0354</strain>
        <tissue evidence="1">Mantle</tissue>
    </source>
</reference>
<dbReference type="Proteomes" id="UP001195483">
    <property type="component" value="Unassembled WGS sequence"/>
</dbReference>
<reference evidence="1" key="1">
    <citation type="journal article" date="2021" name="Genome Biol. Evol.">
        <title>A High-Quality Reference Genome for a Parasitic Bivalve with Doubly Uniparental Inheritance (Bivalvia: Unionida).</title>
        <authorList>
            <person name="Smith C.H."/>
        </authorList>
    </citation>
    <scope>NUCLEOTIDE SEQUENCE</scope>
    <source>
        <strain evidence="1">CHS0354</strain>
    </source>
</reference>